<dbReference type="GO" id="GO:0006893">
    <property type="term" value="P:Golgi to plasma membrane transport"/>
    <property type="evidence" value="ECO:0007669"/>
    <property type="project" value="TreeGrafter"/>
</dbReference>
<sequence length="834" mass="95534">RMNAIRSSLQRQLFQDDDERLSAIVSVVKIDGKKKKRPSYLCLTLSAEHPISVRIYLVKEDKEDSYRKKEKFQLREVKAVDGINPRKPMPDFSITLADRTFKLTASTCEEKDSFIRQLYKMANKFFPFAMPDFMNVPIPVDEPAIIVPIQRPEEEQTNAIEEYQPISDKEETDFRRLLQVTDLKLDQADLFVKALSNQLQSLDGANIESLMGSETAVNQLLDVLDGAINKVSELEDEMNRCDTILCVVRDSVELIEEKDSLSVVERKNKEKLEKEARQLVGHLDILSNKHLQVLSEANISDPASISRVVEAARAVSQFVAETPKTLRQMKAYQDQNSKLSVLDLFVDRLMSHLTALFNNLAEMTEAQDWGSLSIPKQSQRHRALSPLADLMGWLKATRDNVYRAAIDRYIDATRRLYQRLFDRFFDVICNEITKTVTGTADRRSSGASGDGMSANSLSTLIETVLGELNPVITNEQKFCLRFFHINSENNMLGSDTLSMDSGDSGSLGARGVDKQVNEQVRLMMGPLFDSSLSANLDRFTKACCRNNRSNILLLFVIMSKKVLSSTESGSYYAVTFGSLVVLIKRQFDMYMETEAQNLRDMKLTKKTRVGVLPTMDKLAQMIRLSEDRFKGSDRRTDLEKWYVTLVKATCEGIEKTAASPYSKSPPTVVRFENYHQLYQTLSEQKIACLDHYRKEAKRICEENIEMYVREHMGRPLEKIHLFFDSVARAKERIRAEEIAYQQQFSKMELKKVISQYPGKEVRKGLEQLYKKLEKHLVDNSSLLQVVWRNMQEAFIKQLQSYQQIMAECYPNSKIELEVSIDDVLSYFSDIAQSH</sequence>
<keyword evidence="3" id="KW-0268">Exocytosis</keyword>
<feature type="domain" description="Exocyst complex component Sec3 PIP2-binding N-terminal" evidence="5">
    <location>
        <begin position="34"/>
        <end position="125"/>
    </location>
</feature>
<dbReference type="Pfam" id="PF15277">
    <property type="entry name" value="Sec3-PIP2_bind"/>
    <property type="match status" value="1"/>
</dbReference>
<dbReference type="Pfam" id="PF09763">
    <property type="entry name" value="Sec3_CC"/>
    <property type="match status" value="1"/>
</dbReference>
<proteinExistence type="inferred from homology"/>
<dbReference type="FunFam" id="2.30.29.90:FF:000008">
    <property type="entry name" value="Exocyst complex component 1"/>
    <property type="match status" value="1"/>
</dbReference>
<dbReference type="GO" id="GO:0000145">
    <property type="term" value="C:exocyst"/>
    <property type="evidence" value="ECO:0007669"/>
    <property type="project" value="InterPro"/>
</dbReference>
<dbReference type="Gene3D" id="2.30.29.90">
    <property type="match status" value="1"/>
</dbReference>
<evidence type="ECO:0000259" key="5">
    <source>
        <dbReference type="SMART" id="SM01313"/>
    </source>
</evidence>
<dbReference type="PANTHER" id="PTHR16092:SF14">
    <property type="entry name" value="EXOCYST COMPLEX COMPONENT 1 ISOFORM X1"/>
    <property type="match status" value="1"/>
</dbReference>
<dbReference type="InterPro" id="IPR019160">
    <property type="entry name" value="Sec3_CC"/>
</dbReference>
<dbReference type="InterPro" id="IPR048628">
    <property type="entry name" value="Sec3_C"/>
</dbReference>
<name>A0AAV5UHT9_9BILA</name>
<evidence type="ECO:0000313" key="6">
    <source>
        <dbReference type="EMBL" id="GMT06167.1"/>
    </source>
</evidence>
<evidence type="ECO:0000256" key="1">
    <source>
        <dbReference type="ARBA" id="ARBA00006518"/>
    </source>
</evidence>
<dbReference type="Proteomes" id="UP001432027">
    <property type="component" value="Unassembled WGS sequence"/>
</dbReference>
<dbReference type="InterPro" id="IPR028258">
    <property type="entry name" value="Sec3-PIP2_bind"/>
</dbReference>
<evidence type="ECO:0000256" key="3">
    <source>
        <dbReference type="ARBA" id="ARBA00022483"/>
    </source>
</evidence>
<dbReference type="GO" id="GO:0005886">
    <property type="term" value="C:plasma membrane"/>
    <property type="evidence" value="ECO:0007669"/>
    <property type="project" value="TreeGrafter"/>
</dbReference>
<dbReference type="SMART" id="SM01313">
    <property type="entry name" value="Sec3-PIP2_bind"/>
    <property type="match status" value="1"/>
</dbReference>
<evidence type="ECO:0000256" key="2">
    <source>
        <dbReference type="ARBA" id="ARBA00022448"/>
    </source>
</evidence>
<feature type="non-terminal residue" evidence="6">
    <location>
        <position position="1"/>
    </location>
</feature>
<comment type="caution">
    <text evidence="6">The sequence shown here is derived from an EMBL/GenBank/DDBJ whole genome shotgun (WGS) entry which is preliminary data.</text>
</comment>
<evidence type="ECO:0000256" key="4">
    <source>
        <dbReference type="ARBA" id="ARBA00023054"/>
    </source>
</evidence>
<keyword evidence="2" id="KW-0813">Transport</keyword>
<organism evidence="6 7">
    <name type="scientific">Pristionchus entomophagus</name>
    <dbReference type="NCBI Taxonomy" id="358040"/>
    <lineage>
        <taxon>Eukaryota</taxon>
        <taxon>Metazoa</taxon>
        <taxon>Ecdysozoa</taxon>
        <taxon>Nematoda</taxon>
        <taxon>Chromadorea</taxon>
        <taxon>Rhabditida</taxon>
        <taxon>Rhabditina</taxon>
        <taxon>Diplogasteromorpha</taxon>
        <taxon>Diplogasteroidea</taxon>
        <taxon>Neodiplogasteridae</taxon>
        <taxon>Pristionchus</taxon>
    </lineage>
</organism>
<dbReference type="EMBL" id="BTSX01000006">
    <property type="protein sequence ID" value="GMT06167.1"/>
    <property type="molecule type" value="Genomic_DNA"/>
</dbReference>
<comment type="similarity">
    <text evidence="1">Belongs to the SEC3 family.</text>
</comment>
<accession>A0AAV5UHT9</accession>
<evidence type="ECO:0000313" key="7">
    <source>
        <dbReference type="Proteomes" id="UP001432027"/>
    </source>
</evidence>
<keyword evidence="4" id="KW-0175">Coiled coil</keyword>
<gene>
    <name evidence="6" type="ORF">PENTCL1PPCAC_28341</name>
</gene>
<protein>
    <recommendedName>
        <fullName evidence="5">Exocyst complex component Sec3 PIP2-binding N-terminal domain-containing protein</fullName>
    </recommendedName>
</protein>
<dbReference type="PANTHER" id="PTHR16092">
    <property type="entry name" value="SEC3/SYNTAXIN-RELATED"/>
    <property type="match status" value="1"/>
</dbReference>
<dbReference type="GO" id="GO:0006887">
    <property type="term" value="P:exocytosis"/>
    <property type="evidence" value="ECO:0007669"/>
    <property type="project" value="UniProtKB-KW"/>
</dbReference>
<keyword evidence="7" id="KW-1185">Reference proteome</keyword>
<dbReference type="GO" id="GO:0005546">
    <property type="term" value="F:phosphatidylinositol-4,5-bisphosphate binding"/>
    <property type="evidence" value="ECO:0007669"/>
    <property type="project" value="TreeGrafter"/>
</dbReference>
<dbReference type="AlphaFoldDB" id="A0AAV5UHT9"/>
<dbReference type="Pfam" id="PF20654">
    <property type="entry name" value="Sec3_C-term"/>
    <property type="match status" value="1"/>
</dbReference>
<reference evidence="6" key="1">
    <citation type="submission" date="2023-10" db="EMBL/GenBank/DDBJ databases">
        <title>Genome assembly of Pristionchus species.</title>
        <authorList>
            <person name="Yoshida K."/>
            <person name="Sommer R.J."/>
        </authorList>
    </citation>
    <scope>NUCLEOTIDE SEQUENCE</scope>
    <source>
        <strain evidence="6">RS0144</strain>
    </source>
</reference>
<dbReference type="CDD" id="cd14683">
    <property type="entry name" value="PH-EXOC1"/>
    <property type="match status" value="1"/>
</dbReference>